<evidence type="ECO:0000313" key="1">
    <source>
        <dbReference type="EMBL" id="GAA4802833.1"/>
    </source>
</evidence>
<keyword evidence="2" id="KW-1185">Reference proteome</keyword>
<protein>
    <recommendedName>
        <fullName evidence="3">IS256 family transposase</fullName>
    </recommendedName>
</protein>
<name>A0ABP9C039_9ACTN</name>
<proteinExistence type="predicted"/>
<sequence length="66" mass="7004">MIRLVGAVLAEQHDEWSEARRYMSLESLAATDVMLAEAAARAAAEEAARAADEALTDDTDRAAIAA</sequence>
<dbReference type="EMBL" id="BAABKQ010000001">
    <property type="protein sequence ID" value="GAA4802833.1"/>
    <property type="molecule type" value="Genomic_DNA"/>
</dbReference>
<accession>A0ABP9C039</accession>
<comment type="caution">
    <text evidence="1">The sequence shown here is derived from an EMBL/GenBank/DDBJ whole genome shotgun (WGS) entry which is preliminary data.</text>
</comment>
<organism evidence="1 2">
    <name type="scientific">Tomitella cavernea</name>
    <dbReference type="NCBI Taxonomy" id="1387982"/>
    <lineage>
        <taxon>Bacteria</taxon>
        <taxon>Bacillati</taxon>
        <taxon>Actinomycetota</taxon>
        <taxon>Actinomycetes</taxon>
        <taxon>Mycobacteriales</taxon>
        <taxon>Tomitella</taxon>
    </lineage>
</organism>
<reference evidence="2" key="1">
    <citation type="journal article" date="2019" name="Int. J. Syst. Evol. Microbiol.">
        <title>The Global Catalogue of Microorganisms (GCM) 10K type strain sequencing project: providing services to taxonomists for standard genome sequencing and annotation.</title>
        <authorList>
            <consortium name="The Broad Institute Genomics Platform"/>
            <consortium name="The Broad Institute Genome Sequencing Center for Infectious Disease"/>
            <person name="Wu L."/>
            <person name="Ma J."/>
        </authorList>
    </citation>
    <scope>NUCLEOTIDE SEQUENCE [LARGE SCALE GENOMIC DNA]</scope>
    <source>
        <strain evidence="2">JCM 18542</strain>
    </source>
</reference>
<dbReference type="Proteomes" id="UP001500839">
    <property type="component" value="Unassembled WGS sequence"/>
</dbReference>
<evidence type="ECO:0008006" key="3">
    <source>
        <dbReference type="Google" id="ProtNLM"/>
    </source>
</evidence>
<evidence type="ECO:0000313" key="2">
    <source>
        <dbReference type="Proteomes" id="UP001500839"/>
    </source>
</evidence>
<gene>
    <name evidence="1" type="ORF">GCM10023353_01140</name>
</gene>